<dbReference type="Proteomes" id="UP000182658">
    <property type="component" value="Unassembled WGS sequence"/>
</dbReference>
<organism evidence="1 2">
    <name type="scientific">Coniochaeta ligniaria NRRL 30616</name>
    <dbReference type="NCBI Taxonomy" id="1408157"/>
    <lineage>
        <taxon>Eukaryota</taxon>
        <taxon>Fungi</taxon>
        <taxon>Dikarya</taxon>
        <taxon>Ascomycota</taxon>
        <taxon>Pezizomycotina</taxon>
        <taxon>Sordariomycetes</taxon>
        <taxon>Sordariomycetidae</taxon>
        <taxon>Coniochaetales</taxon>
        <taxon>Coniochaetaceae</taxon>
        <taxon>Coniochaeta</taxon>
    </lineage>
</organism>
<proteinExistence type="predicted"/>
<dbReference type="EMBL" id="KV875095">
    <property type="protein sequence ID" value="OIW31873.1"/>
    <property type="molecule type" value="Genomic_DNA"/>
</dbReference>
<dbReference type="InParanoid" id="A0A1J7JEW5"/>
<name>A0A1J7JEW5_9PEZI</name>
<dbReference type="AlphaFoldDB" id="A0A1J7JEW5"/>
<reference evidence="1 2" key="1">
    <citation type="submission" date="2016-10" db="EMBL/GenBank/DDBJ databases">
        <title>Draft genome sequence of Coniochaeta ligniaria NRRL30616, a lignocellulolytic fungus for bioabatement of inhibitors in plant biomass hydrolysates.</title>
        <authorList>
            <consortium name="DOE Joint Genome Institute"/>
            <person name="Jimenez D.J."/>
            <person name="Hector R.E."/>
            <person name="Riley R."/>
            <person name="Sun H."/>
            <person name="Grigoriev I.V."/>
            <person name="Van Elsas J.D."/>
            <person name="Nichols N.N."/>
        </authorList>
    </citation>
    <scope>NUCLEOTIDE SEQUENCE [LARGE SCALE GENOMIC DNA]</scope>
    <source>
        <strain evidence="1 2">NRRL 30616</strain>
    </source>
</reference>
<accession>A0A1J7JEW5</accession>
<keyword evidence="2" id="KW-1185">Reference proteome</keyword>
<evidence type="ECO:0000313" key="2">
    <source>
        <dbReference type="Proteomes" id="UP000182658"/>
    </source>
</evidence>
<sequence length="90" mass="10082">MISCGMTNDGDGNEIPPETTMTTYQGRAALLTSRRIRQQEIHLRQAENGKWLLLRLIHGKSRMRRLLTAGTTPSYLTTMRRGGLAKTPLA</sequence>
<evidence type="ECO:0000313" key="1">
    <source>
        <dbReference type="EMBL" id="OIW31873.1"/>
    </source>
</evidence>
<protein>
    <submittedName>
        <fullName evidence="1">Uncharacterized protein</fullName>
    </submittedName>
</protein>
<gene>
    <name evidence="1" type="ORF">CONLIGDRAFT_244264</name>
</gene>